<proteinExistence type="predicted"/>
<dbReference type="EMBL" id="CAJMWT010001583">
    <property type="protein sequence ID" value="CAE6410518.1"/>
    <property type="molecule type" value="Genomic_DNA"/>
</dbReference>
<evidence type="ECO:0008006" key="3">
    <source>
        <dbReference type="Google" id="ProtNLM"/>
    </source>
</evidence>
<gene>
    <name evidence="1" type="ORF">RDB_LOCUS43554</name>
</gene>
<dbReference type="Gene3D" id="3.10.129.10">
    <property type="entry name" value="Hotdog Thioesterase"/>
    <property type="match status" value="1"/>
</dbReference>
<organism evidence="1 2">
    <name type="scientific">Rhizoctonia solani</name>
    <dbReference type="NCBI Taxonomy" id="456999"/>
    <lineage>
        <taxon>Eukaryota</taxon>
        <taxon>Fungi</taxon>
        <taxon>Dikarya</taxon>
        <taxon>Basidiomycota</taxon>
        <taxon>Agaricomycotina</taxon>
        <taxon>Agaricomycetes</taxon>
        <taxon>Cantharellales</taxon>
        <taxon>Ceratobasidiaceae</taxon>
        <taxon>Rhizoctonia</taxon>
    </lineage>
</organism>
<accession>A0A8H3A9Y9</accession>
<dbReference type="Proteomes" id="UP000663843">
    <property type="component" value="Unassembled WGS sequence"/>
</dbReference>
<evidence type="ECO:0000313" key="2">
    <source>
        <dbReference type="Proteomes" id="UP000663843"/>
    </source>
</evidence>
<protein>
    <recommendedName>
        <fullName evidence="3">Thioesterase domain-containing protein</fullName>
    </recommendedName>
</protein>
<dbReference type="AlphaFoldDB" id="A0A8H3A9Y9"/>
<dbReference type="Pfam" id="PF13279">
    <property type="entry name" value="4HBT_2"/>
    <property type="match status" value="1"/>
</dbReference>
<dbReference type="SUPFAM" id="SSF54637">
    <property type="entry name" value="Thioesterase/thiol ester dehydrase-isomerase"/>
    <property type="match status" value="1"/>
</dbReference>
<dbReference type="CDD" id="cd00586">
    <property type="entry name" value="4HBT"/>
    <property type="match status" value="1"/>
</dbReference>
<evidence type="ECO:0000313" key="1">
    <source>
        <dbReference type="EMBL" id="CAE6410518.1"/>
    </source>
</evidence>
<reference evidence="1" key="1">
    <citation type="submission" date="2021-01" db="EMBL/GenBank/DDBJ databases">
        <authorList>
            <person name="Kaushik A."/>
        </authorList>
    </citation>
    <scope>NUCLEOTIDE SEQUENCE</scope>
    <source>
        <strain evidence="1">AG2-2IIIB</strain>
    </source>
</reference>
<comment type="caution">
    <text evidence="1">The sequence shown here is derived from an EMBL/GenBank/DDBJ whole genome shotgun (WGS) entry which is preliminary data.</text>
</comment>
<sequence length="246" mass="27896">MYQLVARGVLRARSPMNLPFKRVHQICSPSRFLVKPSITPCLITEISRGRGYSKLSTAEHAQAGVSESIREREDPFAEARIMARDYAKEHGYDLTSMWEENIAWGHLDSFRHLKLPSKITCIMVFRFFETSRMHMMYLIGLETNGLEGGKAVLEGLGVSIILKSIDVKFKRPVTYPDNLVIMQRPHNTSPSRFNLSAVAYSLAQRAPVATSDAVCVWYDYDVWKKCDVDENTGIGLAITKRAHKKD</sequence>
<name>A0A8H3A9Y9_9AGAM</name>
<dbReference type="InterPro" id="IPR029069">
    <property type="entry name" value="HotDog_dom_sf"/>
</dbReference>